<dbReference type="Gene3D" id="3.40.50.10190">
    <property type="entry name" value="BRCT domain"/>
    <property type="match status" value="1"/>
</dbReference>
<dbReference type="InterPro" id="IPR001965">
    <property type="entry name" value="Znf_PHD"/>
</dbReference>
<feature type="domain" description="RING-type" evidence="9">
    <location>
        <begin position="736"/>
        <end position="779"/>
    </location>
</feature>
<evidence type="ECO:0000256" key="6">
    <source>
        <dbReference type="ARBA" id="ARBA00031556"/>
    </source>
</evidence>
<evidence type="ECO:0000256" key="3">
    <source>
        <dbReference type="ARBA" id="ARBA00022723"/>
    </source>
</evidence>
<evidence type="ECO:0000313" key="11">
    <source>
        <dbReference type="EMBL" id="CAK9213331.1"/>
    </source>
</evidence>
<dbReference type="PROSITE" id="PS00518">
    <property type="entry name" value="ZF_RING_1"/>
    <property type="match status" value="1"/>
</dbReference>
<dbReference type="Gene3D" id="2.60.200.20">
    <property type="match status" value="1"/>
</dbReference>
<dbReference type="SMART" id="SM00249">
    <property type="entry name" value="PHD"/>
    <property type="match status" value="1"/>
</dbReference>
<evidence type="ECO:0000256" key="2">
    <source>
        <dbReference type="ARBA" id="ARBA00022454"/>
    </source>
</evidence>
<protein>
    <recommendedName>
        <fullName evidence="6">RING-type E3 ubiquitin transferase BRCA1</fullName>
    </recommendedName>
</protein>
<keyword evidence="4 7" id="KW-0863">Zinc-finger</keyword>
<dbReference type="CDD" id="cd22671">
    <property type="entry name" value="FHA_APTX-like"/>
    <property type="match status" value="1"/>
</dbReference>
<evidence type="ECO:0000256" key="4">
    <source>
        <dbReference type="ARBA" id="ARBA00022771"/>
    </source>
</evidence>
<dbReference type="PROSITE" id="PS50089">
    <property type="entry name" value="ZF_RING_2"/>
    <property type="match status" value="1"/>
</dbReference>
<dbReference type="InterPro" id="IPR001841">
    <property type="entry name" value="Znf_RING"/>
</dbReference>
<dbReference type="SUPFAM" id="SSF57903">
    <property type="entry name" value="FYVE/PHD zinc finger"/>
    <property type="match status" value="1"/>
</dbReference>
<feature type="domain" description="BRCT" evidence="10">
    <location>
        <begin position="321"/>
        <end position="412"/>
    </location>
</feature>
<dbReference type="PROSITE" id="PS50172">
    <property type="entry name" value="BRCT"/>
    <property type="match status" value="1"/>
</dbReference>
<dbReference type="InterPro" id="IPR001357">
    <property type="entry name" value="BRCT_dom"/>
</dbReference>
<dbReference type="InterPro" id="IPR017907">
    <property type="entry name" value="Znf_RING_CS"/>
</dbReference>
<dbReference type="SMART" id="SM00292">
    <property type="entry name" value="BRCT"/>
    <property type="match status" value="1"/>
</dbReference>
<reference evidence="11" key="1">
    <citation type="submission" date="2024-02" db="EMBL/GenBank/DDBJ databases">
        <authorList>
            <consortium name="ELIXIR-Norway"/>
            <consortium name="Elixir Norway"/>
        </authorList>
    </citation>
    <scope>NUCLEOTIDE SEQUENCE</scope>
</reference>
<dbReference type="InterPro" id="IPR013083">
    <property type="entry name" value="Znf_RING/FYVE/PHD"/>
</dbReference>
<evidence type="ECO:0000259" key="10">
    <source>
        <dbReference type="PROSITE" id="PS50172"/>
    </source>
</evidence>
<dbReference type="InterPro" id="IPR008984">
    <property type="entry name" value="SMAD_FHA_dom_sf"/>
</dbReference>
<dbReference type="InterPro" id="IPR011011">
    <property type="entry name" value="Znf_FYVE_PHD"/>
</dbReference>
<gene>
    <name evidence="11" type="ORF">CSSPTR1EN2_LOCUS11683</name>
</gene>
<dbReference type="SMART" id="SM00184">
    <property type="entry name" value="RING"/>
    <property type="match status" value="1"/>
</dbReference>
<evidence type="ECO:0000313" key="12">
    <source>
        <dbReference type="Proteomes" id="UP001497512"/>
    </source>
</evidence>
<evidence type="ECO:0000256" key="7">
    <source>
        <dbReference type="PROSITE-ProRule" id="PRU00175"/>
    </source>
</evidence>
<dbReference type="SUPFAM" id="SSF57850">
    <property type="entry name" value="RING/U-box"/>
    <property type="match status" value="1"/>
</dbReference>
<evidence type="ECO:0000256" key="5">
    <source>
        <dbReference type="ARBA" id="ARBA00022833"/>
    </source>
</evidence>
<evidence type="ECO:0000256" key="1">
    <source>
        <dbReference type="ARBA" id="ARBA00004286"/>
    </source>
</evidence>
<dbReference type="SUPFAM" id="SSF52113">
    <property type="entry name" value="BRCT domain"/>
    <property type="match status" value="1"/>
</dbReference>
<proteinExistence type="predicted"/>
<organism evidence="11 12">
    <name type="scientific">Sphagnum troendelagicum</name>
    <dbReference type="NCBI Taxonomy" id="128251"/>
    <lineage>
        <taxon>Eukaryota</taxon>
        <taxon>Viridiplantae</taxon>
        <taxon>Streptophyta</taxon>
        <taxon>Embryophyta</taxon>
        <taxon>Bryophyta</taxon>
        <taxon>Sphagnophytina</taxon>
        <taxon>Sphagnopsida</taxon>
        <taxon>Sphagnales</taxon>
        <taxon>Sphagnaceae</taxon>
        <taxon>Sphagnum</taxon>
    </lineage>
</organism>
<dbReference type="InterPro" id="IPR036420">
    <property type="entry name" value="BRCT_dom_sf"/>
</dbReference>
<sequence length="963" mass="105661">MPPPHVYTAFLRPPLGPCLALRQGETWIGRGSFEASQSGQLLCSRRQAVIQNNGETGLRLECHGCNPLYFVVCQSANFFATQTTPVAELYQLKKGEAVELIDGDQFYFIATECLLTVFIKQHDAALCQELSSQVVSPQIPPPTIEQLRQCSALVTTSVSGIQPEDVQIQATTNSDIENGKSVPPDLCPGDRKTLSSSHAVCLGQGQMMQMAVDRCVVETVRINDRSIESTLSKDVATSVYGIQPEDVQIQATTNPDIENGKSVPPDLCPGERETLSSSHVVCLGQGQMMQMAVDRHVEHIMRMDDRSVESTLLEDVAPYSWPAGPVEGMEDVIASISGYSGHDRSNLIKLIYKTGGAYTGGVSAANTHLVCWNFSGKKFEIAKQQRKLLINHRWFEDCLLLGRRLPEEKYTFRSGEELGPLRWRESPVNMGIETAEYSGKKMKESVNKEAAVGKGKCNEQIQDTNSELLGLLHLHQVHSQHRKQSCCCLYSCRFSSGQNHIFVLTWSNLQVCWQDTNDGANSSQYRQSLYSAVRNLPDHVSPPSGQAEITPAMVAPNRSRTSLKMVKDADLDQRMTGPLASVLEFPLRREPLASGSSSKRAKIVQRGAKVSVGVLEHGHASSVPGRREFVAHSRRRKLRRLTKGIESYCTEQSPTTAGAEIPVRLESTSTGTCVDRARVSSSRQEKSNGGLEVINLGDDDDGEDAGPVDHYPAKPGTQSIECDKMKDRSFNVEVSCAICLTEAKSCSEGLLGCGHRFCFLCIFKWADEASKGPTCPLCKASFDIITMQENTSPSNSPGRSGASLLKEKVVLVGDKTSLPAFGRSTPIESVCIVCGSSDTAEMLVQCSGCGDRACHTFCLDPPAPPPWFCSRCTQGHRRLSMRDAWGQVLPTASTGVSPPRTYGRLTSHGRQWSRFQQPYAGAQLAHQESTMYRSSNRDMIHTRPSSRRVTGQHSLHSWLQPGS</sequence>
<dbReference type="PANTHER" id="PTHR47776:SF2">
    <property type="entry name" value="RING-TYPE E3 UBIQUITIN TRANSFERASE BRCA1"/>
    <property type="match status" value="1"/>
</dbReference>
<dbReference type="Pfam" id="PF12738">
    <property type="entry name" value="PTCB-BRCT"/>
    <property type="match status" value="1"/>
</dbReference>
<keyword evidence="2" id="KW-0158">Chromosome</keyword>
<dbReference type="SUPFAM" id="SSF49879">
    <property type="entry name" value="SMAD/FHA domain"/>
    <property type="match status" value="1"/>
</dbReference>
<keyword evidence="5" id="KW-0862">Zinc</keyword>
<comment type="subcellular location">
    <subcellularLocation>
        <location evidence="1">Chromosome</location>
    </subcellularLocation>
</comment>
<name>A0ABP0U617_9BRYO</name>
<dbReference type="Proteomes" id="UP001497512">
    <property type="component" value="Chromosome 19"/>
</dbReference>
<keyword evidence="3" id="KW-0479">Metal-binding</keyword>
<dbReference type="InterPro" id="IPR018957">
    <property type="entry name" value="Znf_C3HC4_RING-type"/>
</dbReference>
<dbReference type="Gene3D" id="3.30.40.10">
    <property type="entry name" value="Zinc/RING finger domain, C3HC4 (zinc finger)"/>
    <property type="match status" value="2"/>
</dbReference>
<evidence type="ECO:0000256" key="8">
    <source>
        <dbReference type="SAM" id="MobiDB-lite"/>
    </source>
</evidence>
<dbReference type="Pfam" id="PF00097">
    <property type="entry name" value="zf-C3HC4"/>
    <property type="match status" value="1"/>
</dbReference>
<accession>A0ABP0U617</accession>
<feature type="compositionally biased region" description="Polar residues" evidence="8">
    <location>
        <begin position="947"/>
        <end position="963"/>
    </location>
</feature>
<dbReference type="EMBL" id="OZ019911">
    <property type="protein sequence ID" value="CAK9213331.1"/>
    <property type="molecule type" value="Genomic_DNA"/>
</dbReference>
<feature type="region of interest" description="Disordered" evidence="8">
    <location>
        <begin position="934"/>
        <end position="963"/>
    </location>
</feature>
<feature type="region of interest" description="Disordered" evidence="8">
    <location>
        <begin position="678"/>
        <end position="704"/>
    </location>
</feature>
<keyword evidence="12" id="KW-1185">Reference proteome</keyword>
<dbReference type="PANTHER" id="PTHR47776">
    <property type="entry name" value="F5A8.9 PROTEIN"/>
    <property type="match status" value="1"/>
</dbReference>
<evidence type="ECO:0000259" key="9">
    <source>
        <dbReference type="PROSITE" id="PS50089"/>
    </source>
</evidence>